<keyword evidence="2" id="KW-0732">Signal</keyword>
<proteinExistence type="predicted"/>
<dbReference type="Proteomes" id="UP001166286">
    <property type="component" value="Unassembled WGS sequence"/>
</dbReference>
<reference evidence="3" key="1">
    <citation type="submission" date="2023-03" db="EMBL/GenBank/DDBJ databases">
        <title>Complete genome of Cladonia borealis.</title>
        <authorList>
            <person name="Park H."/>
        </authorList>
    </citation>
    <scope>NUCLEOTIDE SEQUENCE</scope>
    <source>
        <strain evidence="3">ANT050790</strain>
    </source>
</reference>
<feature type="region of interest" description="Disordered" evidence="1">
    <location>
        <begin position="530"/>
        <end position="549"/>
    </location>
</feature>
<name>A0AA39R7W3_9LECA</name>
<gene>
    <name evidence="3" type="ORF">JMJ35_001454</name>
</gene>
<comment type="caution">
    <text evidence="3">The sequence shown here is derived from an EMBL/GenBank/DDBJ whole genome shotgun (WGS) entry which is preliminary data.</text>
</comment>
<accession>A0AA39R7W3</accession>
<feature type="compositionally biased region" description="Polar residues" evidence="1">
    <location>
        <begin position="506"/>
        <end position="521"/>
    </location>
</feature>
<sequence>MPLVTKVLFLLLFVRVRAQMTSFTNESSFSNISSITSAPYFPYIIPYGQTQELGINLTTTTMTTVLPCSSYLTAQSNYIVSVAGDFNDEGMQEIQFVDPREGVLGTWAASFGRSPECSSFAQVAFNSLFTFTGCGSSNTIISMQWDSGDSFGLPTQIPPGVLRYESPNEVNAACCGNCTLDFSEMRLYYFPDGNSTDCQYNGTSNSTSTFTAGNLGKRMQSLIPDGSTAVVGEHTFTSPSLYLQVVGTASVHDECTTVGPVLTSPIITLAPGELSTWAPFSEDMSWFSSGHALAEIDDEMVREFGAAKPLLIKDLACPTWGLGMSTSADGTSFAAVGPPFLPVIIPPTQAFTLDPAWSALCHGMMIDPLQHGNFIIFDPPTVLTPASNMVRPTPAVAQASPITAPESQPTASAVPVKPASPPTNREAPPAETGDLVVGSRASSTSPAPVEPSPLVSDPDGPTPSASDSVDPRANTPPNMPAAPISTAIQAGDPPINPGPSPLASPDPSSGSNTCGRSSEPQTQDLGAFIYNAIGGSGPQGSGQRSEDTSEAGIITLPASNSQLITTIANHVLSINPSDLAFEGITYSPSGPAMTLSSNLFTLVPDSGSDDKLASDGSNGQASDLQMASTPPVIGGHTLVYSPSGLVIDGQTIQPGSSALTISKTPISLGSSGLLVFGSSSITLPSQSIFVIGSQTFTANPTGFTLDAGSISPDGAVETTDITAISAGGPAVTVDGTVVSLGPSGVLAIGSSTFTLPSPTPAASVNQPLVIAGQTITPSGLALSIVGTIISPGGLAVSINGTIVNLQPSGTLVVGSNSFALPTPSLPTYDIGGLGVQAESSFAVVDGVTVDPGAAGVTVAGSVVSLELGGKTLDVGSGRFAMPTASVNGTAGLQTFHGGQGKERTLSVRNILGTWIFGMVMLW</sequence>
<dbReference type="EMBL" id="JAFEKC020000003">
    <property type="protein sequence ID" value="KAK0515420.1"/>
    <property type="molecule type" value="Genomic_DNA"/>
</dbReference>
<protein>
    <submittedName>
        <fullName evidence="3">Uncharacterized protein</fullName>
    </submittedName>
</protein>
<evidence type="ECO:0000256" key="1">
    <source>
        <dbReference type="SAM" id="MobiDB-lite"/>
    </source>
</evidence>
<evidence type="ECO:0000256" key="2">
    <source>
        <dbReference type="SAM" id="SignalP"/>
    </source>
</evidence>
<feature type="chain" id="PRO_5041364575" evidence="2">
    <location>
        <begin position="19"/>
        <end position="922"/>
    </location>
</feature>
<evidence type="ECO:0000313" key="3">
    <source>
        <dbReference type="EMBL" id="KAK0515420.1"/>
    </source>
</evidence>
<feature type="compositionally biased region" description="Pro residues" evidence="1">
    <location>
        <begin position="494"/>
        <end position="504"/>
    </location>
</feature>
<dbReference type="AlphaFoldDB" id="A0AA39R7W3"/>
<feature type="signal peptide" evidence="2">
    <location>
        <begin position="1"/>
        <end position="18"/>
    </location>
</feature>
<feature type="region of interest" description="Disordered" evidence="1">
    <location>
        <begin position="394"/>
        <end position="521"/>
    </location>
</feature>
<keyword evidence="4" id="KW-1185">Reference proteome</keyword>
<organism evidence="3 4">
    <name type="scientific">Cladonia borealis</name>
    <dbReference type="NCBI Taxonomy" id="184061"/>
    <lineage>
        <taxon>Eukaryota</taxon>
        <taxon>Fungi</taxon>
        <taxon>Dikarya</taxon>
        <taxon>Ascomycota</taxon>
        <taxon>Pezizomycotina</taxon>
        <taxon>Lecanoromycetes</taxon>
        <taxon>OSLEUM clade</taxon>
        <taxon>Lecanoromycetidae</taxon>
        <taxon>Lecanorales</taxon>
        <taxon>Lecanorineae</taxon>
        <taxon>Cladoniaceae</taxon>
        <taxon>Cladonia</taxon>
    </lineage>
</organism>
<evidence type="ECO:0000313" key="4">
    <source>
        <dbReference type="Proteomes" id="UP001166286"/>
    </source>
</evidence>